<dbReference type="PANTHER" id="PTHR34649:SF1">
    <property type="entry name" value="CILIA- AND FLAGELLA-ASSOCIATED PROTEIN 99"/>
    <property type="match status" value="1"/>
</dbReference>
<evidence type="ECO:0000313" key="2">
    <source>
        <dbReference type="Ensembl" id="ENSLACP00000010992.1"/>
    </source>
</evidence>
<dbReference type="EMBL" id="AFYH01141907">
    <property type="status" value="NOT_ANNOTATED_CDS"/>
    <property type="molecule type" value="Genomic_DNA"/>
</dbReference>
<dbReference type="Proteomes" id="UP000008672">
    <property type="component" value="Unassembled WGS sequence"/>
</dbReference>
<dbReference type="STRING" id="7897.ENSLACP00000010992"/>
<dbReference type="AlphaFoldDB" id="H3AMX1"/>
<protein>
    <submittedName>
        <fullName evidence="2">Cilia and flagella associated protein 99</fullName>
    </submittedName>
</protein>
<organism evidence="2 3">
    <name type="scientific">Latimeria chalumnae</name>
    <name type="common">Coelacanth</name>
    <dbReference type="NCBI Taxonomy" id="7897"/>
    <lineage>
        <taxon>Eukaryota</taxon>
        <taxon>Metazoa</taxon>
        <taxon>Chordata</taxon>
        <taxon>Craniata</taxon>
        <taxon>Vertebrata</taxon>
        <taxon>Euteleostomi</taxon>
        <taxon>Coelacanthiformes</taxon>
        <taxon>Coelacanthidae</taxon>
        <taxon>Latimeria</taxon>
    </lineage>
</organism>
<accession>H3AMX1</accession>
<proteinExistence type="predicted"/>
<dbReference type="InterPro" id="IPR039341">
    <property type="entry name" value="CFAP99"/>
</dbReference>
<dbReference type="EMBL" id="AFYH01141906">
    <property type="status" value="NOT_ANNOTATED_CDS"/>
    <property type="molecule type" value="Genomic_DNA"/>
</dbReference>
<dbReference type="EMBL" id="AFYH01141908">
    <property type="status" value="NOT_ANNOTATED_CDS"/>
    <property type="molecule type" value="Genomic_DNA"/>
</dbReference>
<dbReference type="GeneTree" id="ENSGT00500000045231"/>
<dbReference type="EMBL" id="AFYH01141910">
    <property type="status" value="NOT_ANNOTATED_CDS"/>
    <property type="molecule type" value="Genomic_DNA"/>
</dbReference>
<dbReference type="InParanoid" id="H3AMX1"/>
<evidence type="ECO:0000256" key="1">
    <source>
        <dbReference type="SAM" id="Coils"/>
    </source>
</evidence>
<keyword evidence="3" id="KW-1185">Reference proteome</keyword>
<dbReference type="EMBL" id="AFYH01141909">
    <property type="status" value="NOT_ANNOTATED_CDS"/>
    <property type="molecule type" value="Genomic_DNA"/>
</dbReference>
<name>H3AMX1_LATCH</name>
<dbReference type="FunCoup" id="H3AMX1">
    <property type="interactions" value="19"/>
</dbReference>
<gene>
    <name evidence="2" type="primary">CFAP99</name>
</gene>
<dbReference type="eggNOG" id="ENOG502QTX0">
    <property type="taxonomic scope" value="Eukaryota"/>
</dbReference>
<reference evidence="3" key="1">
    <citation type="submission" date="2011-08" db="EMBL/GenBank/DDBJ databases">
        <title>The draft genome of Latimeria chalumnae.</title>
        <authorList>
            <person name="Di Palma F."/>
            <person name="Alfoldi J."/>
            <person name="Johnson J."/>
            <person name="Berlin A."/>
            <person name="Gnerre S."/>
            <person name="Jaffe D."/>
            <person name="MacCallum I."/>
            <person name="Young S."/>
            <person name="Walker B.J."/>
            <person name="Lander E."/>
            <person name="Lindblad-Toh K."/>
        </authorList>
    </citation>
    <scope>NUCLEOTIDE SEQUENCE [LARGE SCALE GENOMIC DNA]</scope>
    <source>
        <strain evidence="3">Wild caught</strain>
    </source>
</reference>
<dbReference type="EMBL" id="AFYH01141904">
    <property type="status" value="NOT_ANNOTATED_CDS"/>
    <property type="molecule type" value="Genomic_DNA"/>
</dbReference>
<dbReference type="OMA" id="VQDGRYC"/>
<sequence>LDVTEEMSAFEVLSGCIQYKPLLDIIVDAFYVQDGKNFLISERNLYVVVICYMATFQIEKFGIQQFCKIIKSQNINKMYQFLRFFFDTINLNTWIKDEWSKIYDVAYVTEKWINPLLSRWQPEVEQLLDQLNDTITNSSALKKISKTTEPEEFNLTKPKPRAIPVPEKIPQLEKALLVPQSTYKTPKEQQLLSEMKLKNRHKAEIKKEGKIILKNSVSKWIYSCNFLKKKKSGRNLCSSFITLVRKKKKPWDFLFTSSDNIPIRLNIATILREGALYQRTVEKELRKIEGLMGGAWDPDKFLERHKQIREKEMEQQLAELEKRRLEEKLSHEEAVLARQNVIQENKKKVVLKKKETEELMRQYAEQRLQEEKEVRKLIEQVAEGHKNTKQARVKLHEYKQRIVQEVTEESRGLLRQALEQAEEEMRKKFEVIQQIQAIQSVPLIRHKFVDLTQTAGHALLCEMSMLELHERLALLKEAERKEAEEKRDQILNEKQAKEQLLLDKLEQISLHRTELGRAAVLK</sequence>
<dbReference type="PANTHER" id="PTHR34649">
    <property type="entry name" value="CILIA- AND FLAGELLA-ASSOCIATED PROTEIN 99"/>
    <property type="match status" value="1"/>
</dbReference>
<reference evidence="2" key="3">
    <citation type="submission" date="2025-09" db="UniProtKB">
        <authorList>
            <consortium name="Ensembl"/>
        </authorList>
    </citation>
    <scope>IDENTIFICATION</scope>
</reference>
<dbReference type="EMBL" id="AFYH01141911">
    <property type="status" value="NOT_ANNOTATED_CDS"/>
    <property type="molecule type" value="Genomic_DNA"/>
</dbReference>
<keyword evidence="1" id="KW-0175">Coiled coil</keyword>
<feature type="coiled-coil region" evidence="1">
    <location>
        <begin position="303"/>
        <end position="380"/>
    </location>
</feature>
<dbReference type="EMBL" id="AFYH01141905">
    <property type="status" value="NOT_ANNOTATED_CDS"/>
    <property type="molecule type" value="Genomic_DNA"/>
</dbReference>
<dbReference type="Ensembl" id="ENSLACT00000011074.1">
    <property type="protein sequence ID" value="ENSLACP00000010992.1"/>
    <property type="gene ID" value="ENSLACG00000009673.1"/>
</dbReference>
<reference evidence="2" key="2">
    <citation type="submission" date="2025-08" db="UniProtKB">
        <authorList>
            <consortium name="Ensembl"/>
        </authorList>
    </citation>
    <scope>IDENTIFICATION</scope>
</reference>
<feature type="coiled-coil region" evidence="1">
    <location>
        <begin position="466"/>
        <end position="503"/>
    </location>
</feature>
<evidence type="ECO:0000313" key="3">
    <source>
        <dbReference type="Proteomes" id="UP000008672"/>
    </source>
</evidence>
<feature type="coiled-coil region" evidence="1">
    <location>
        <begin position="404"/>
        <end position="438"/>
    </location>
</feature>